<dbReference type="Gene3D" id="2.60.40.790">
    <property type="match status" value="1"/>
</dbReference>
<dbReference type="InterPro" id="IPR002068">
    <property type="entry name" value="A-crystallin/Hsp20_dom"/>
</dbReference>
<evidence type="ECO:0000256" key="2">
    <source>
        <dbReference type="RuleBase" id="RU003616"/>
    </source>
</evidence>
<organism evidence="5">
    <name type="scientific">Thermocrispum agreste</name>
    <dbReference type="NCBI Taxonomy" id="37925"/>
    <lineage>
        <taxon>Bacteria</taxon>
        <taxon>Bacillati</taxon>
        <taxon>Actinomycetota</taxon>
        <taxon>Actinomycetes</taxon>
        <taxon>Pseudonocardiales</taxon>
        <taxon>Pseudonocardiaceae</taxon>
        <taxon>Thermocrispum</taxon>
    </lineage>
</organism>
<gene>
    <name evidence="5" type="ORF">DIU77_06980</name>
</gene>
<dbReference type="InterPro" id="IPR008978">
    <property type="entry name" value="HSP20-like_chaperone"/>
</dbReference>
<evidence type="ECO:0000256" key="3">
    <source>
        <dbReference type="SAM" id="MobiDB-lite"/>
    </source>
</evidence>
<evidence type="ECO:0000313" key="5">
    <source>
        <dbReference type="EMBL" id="PZM98890.1"/>
    </source>
</evidence>
<feature type="compositionally biased region" description="Polar residues" evidence="3">
    <location>
        <begin position="153"/>
        <end position="164"/>
    </location>
</feature>
<dbReference type="STRING" id="1111738.GCA_000427905_00953"/>
<dbReference type="SUPFAM" id="SSF49764">
    <property type="entry name" value="HSP20-like chaperones"/>
    <property type="match status" value="1"/>
</dbReference>
<comment type="caution">
    <text evidence="5">The sequence shown here is derived from an EMBL/GenBank/DDBJ whole genome shotgun (WGS) entry which is preliminary data.</text>
</comment>
<sequence length="174" mass="19452">MVLRRGSSWDPFTVLARQFDSEFDQLMRRAFGTDRLPTTGFVPAVDMRRDGTDVVVTAEVPGADNLDVEVVENRLRISGRRGVDETKEDDGLLVREIRTGEFRREFALPKHVTADDVEAEYKDGLLTVRVRNVAKPKPEPRKIPVRGVAEAEQITSGDQAQIEASDSADEPESK</sequence>
<dbReference type="PANTHER" id="PTHR11527">
    <property type="entry name" value="HEAT-SHOCK PROTEIN 20 FAMILY MEMBER"/>
    <property type="match status" value="1"/>
</dbReference>
<feature type="domain" description="SHSP" evidence="4">
    <location>
        <begin position="36"/>
        <end position="148"/>
    </location>
</feature>
<proteinExistence type="inferred from homology"/>
<protein>
    <submittedName>
        <fullName evidence="5">Hsp20/alpha crystallin family protein</fullName>
    </submittedName>
</protein>
<accession>A0A2W4JIM4</accession>
<dbReference type="InterPro" id="IPR031107">
    <property type="entry name" value="Small_HSP"/>
</dbReference>
<dbReference type="Pfam" id="PF00011">
    <property type="entry name" value="HSP20"/>
    <property type="match status" value="1"/>
</dbReference>
<dbReference type="EMBL" id="QGUI01000206">
    <property type="protein sequence ID" value="PZM98890.1"/>
    <property type="molecule type" value="Genomic_DNA"/>
</dbReference>
<name>A0A2W4JIM4_9PSEU</name>
<dbReference type="CDD" id="cd06464">
    <property type="entry name" value="ACD_sHsps-like"/>
    <property type="match status" value="1"/>
</dbReference>
<evidence type="ECO:0000256" key="1">
    <source>
        <dbReference type="PROSITE-ProRule" id="PRU00285"/>
    </source>
</evidence>
<comment type="similarity">
    <text evidence="1 2">Belongs to the small heat shock protein (HSP20) family.</text>
</comment>
<reference evidence="5" key="1">
    <citation type="submission" date="2018-05" db="EMBL/GenBank/DDBJ databases">
        <authorList>
            <person name="Lanie J.A."/>
            <person name="Ng W.-L."/>
            <person name="Kazmierczak K.M."/>
            <person name="Andrzejewski T.M."/>
            <person name="Davidsen T.M."/>
            <person name="Wayne K.J."/>
            <person name="Tettelin H."/>
            <person name="Glass J.I."/>
            <person name="Rusch D."/>
            <person name="Podicherti R."/>
            <person name="Tsui H.-C.T."/>
            <person name="Winkler M.E."/>
        </authorList>
    </citation>
    <scope>NUCLEOTIDE SEQUENCE</scope>
    <source>
        <strain evidence="5">ZC4RG45</strain>
    </source>
</reference>
<feature type="region of interest" description="Disordered" evidence="3">
    <location>
        <begin position="136"/>
        <end position="174"/>
    </location>
</feature>
<evidence type="ECO:0000259" key="4">
    <source>
        <dbReference type="PROSITE" id="PS01031"/>
    </source>
</evidence>
<dbReference type="PROSITE" id="PS01031">
    <property type="entry name" value="SHSP"/>
    <property type="match status" value="1"/>
</dbReference>
<dbReference type="AlphaFoldDB" id="A0A2W4JIM4"/>